<dbReference type="EMBL" id="CAKXAJ010024819">
    <property type="protein sequence ID" value="CAH2230632.1"/>
    <property type="molecule type" value="Genomic_DNA"/>
</dbReference>
<protein>
    <submittedName>
        <fullName evidence="1">Jg19538 protein</fullName>
    </submittedName>
</protein>
<dbReference type="Proteomes" id="UP000838756">
    <property type="component" value="Unassembled WGS sequence"/>
</dbReference>
<proteinExistence type="predicted"/>
<evidence type="ECO:0000313" key="2">
    <source>
        <dbReference type="Proteomes" id="UP000838756"/>
    </source>
</evidence>
<reference evidence="1" key="1">
    <citation type="submission" date="2022-03" db="EMBL/GenBank/DDBJ databases">
        <authorList>
            <person name="Lindestad O."/>
        </authorList>
    </citation>
    <scope>NUCLEOTIDE SEQUENCE</scope>
</reference>
<dbReference type="AlphaFoldDB" id="A0A8S4R5U9"/>
<gene>
    <name evidence="1" type="primary">jg19538</name>
    <name evidence="1" type="ORF">PAEG_LOCUS9822</name>
</gene>
<comment type="caution">
    <text evidence="1">The sequence shown here is derived from an EMBL/GenBank/DDBJ whole genome shotgun (WGS) entry which is preliminary data.</text>
</comment>
<sequence length="93" mass="10532">MCYAYISKAHTQLSRVISRRCIECGGVDNAMRIEAAPTVQWQLARLTQRNAANNHFASPFYRSAENGAFHCSLANATHRPLRFGYVKNRAVQF</sequence>
<keyword evidence="2" id="KW-1185">Reference proteome</keyword>
<accession>A0A8S4R5U9</accession>
<evidence type="ECO:0000313" key="1">
    <source>
        <dbReference type="EMBL" id="CAH2230632.1"/>
    </source>
</evidence>
<name>A0A8S4R5U9_9NEOP</name>
<organism evidence="1 2">
    <name type="scientific">Pararge aegeria aegeria</name>
    <dbReference type="NCBI Taxonomy" id="348720"/>
    <lineage>
        <taxon>Eukaryota</taxon>
        <taxon>Metazoa</taxon>
        <taxon>Ecdysozoa</taxon>
        <taxon>Arthropoda</taxon>
        <taxon>Hexapoda</taxon>
        <taxon>Insecta</taxon>
        <taxon>Pterygota</taxon>
        <taxon>Neoptera</taxon>
        <taxon>Endopterygota</taxon>
        <taxon>Lepidoptera</taxon>
        <taxon>Glossata</taxon>
        <taxon>Ditrysia</taxon>
        <taxon>Papilionoidea</taxon>
        <taxon>Nymphalidae</taxon>
        <taxon>Satyrinae</taxon>
        <taxon>Satyrini</taxon>
        <taxon>Parargina</taxon>
        <taxon>Pararge</taxon>
    </lineage>
</organism>